<evidence type="ECO:0000256" key="1">
    <source>
        <dbReference type="ARBA" id="ARBA00022737"/>
    </source>
</evidence>
<dbReference type="InterPro" id="IPR056823">
    <property type="entry name" value="TEN-like_YD-shell"/>
</dbReference>
<dbReference type="Proteomes" id="UP001500908">
    <property type="component" value="Unassembled WGS sequence"/>
</dbReference>
<feature type="compositionally biased region" description="Polar residues" evidence="2">
    <location>
        <begin position="275"/>
        <end position="284"/>
    </location>
</feature>
<dbReference type="InterPro" id="IPR050708">
    <property type="entry name" value="T6SS_VgrG/RHS"/>
</dbReference>
<dbReference type="Pfam" id="PF07591">
    <property type="entry name" value="PT-HINT"/>
    <property type="match status" value="1"/>
</dbReference>
<protein>
    <recommendedName>
        <fullName evidence="3">Hint domain-containing protein</fullName>
    </recommendedName>
</protein>
<gene>
    <name evidence="4" type="ORF">GCM10022402_16570</name>
</gene>
<dbReference type="InterPro" id="IPR006530">
    <property type="entry name" value="YD"/>
</dbReference>
<evidence type="ECO:0000313" key="5">
    <source>
        <dbReference type="Proteomes" id="UP001500908"/>
    </source>
</evidence>
<dbReference type="InterPro" id="IPR003587">
    <property type="entry name" value="Hint_dom_N"/>
</dbReference>
<proteinExistence type="predicted"/>
<feature type="domain" description="Hint" evidence="3">
    <location>
        <begin position="707"/>
        <end position="832"/>
    </location>
</feature>
<dbReference type="PANTHER" id="PTHR32305:SF17">
    <property type="entry name" value="TRNA NUCLEASE WAPA"/>
    <property type="match status" value="1"/>
</dbReference>
<feature type="region of interest" description="Disordered" evidence="2">
    <location>
        <begin position="249"/>
        <end position="301"/>
    </location>
</feature>
<dbReference type="Pfam" id="PF25023">
    <property type="entry name" value="TEN_YD-shell"/>
    <property type="match status" value="1"/>
</dbReference>
<feature type="compositionally biased region" description="Polar residues" evidence="2">
    <location>
        <begin position="256"/>
        <end position="266"/>
    </location>
</feature>
<name>A0ABP7FER5_9ACTN</name>
<accession>A0ABP7FER5</accession>
<dbReference type="InterPro" id="IPR022385">
    <property type="entry name" value="Rhs_assc_core"/>
</dbReference>
<organism evidence="4 5">
    <name type="scientific">Salinactinospora qingdaonensis</name>
    <dbReference type="NCBI Taxonomy" id="702744"/>
    <lineage>
        <taxon>Bacteria</taxon>
        <taxon>Bacillati</taxon>
        <taxon>Actinomycetota</taxon>
        <taxon>Actinomycetes</taxon>
        <taxon>Streptosporangiales</taxon>
        <taxon>Nocardiopsidaceae</taxon>
        <taxon>Salinactinospora</taxon>
    </lineage>
</organism>
<sequence length="914" mass="98413">MRDDSQTGTLRAEWVYDTVATGLLTSATRYVDGATYSSEVLAYDENGRPQATDVTIPSSVTGLGGTYRFITRYNPDGSVRSKVLPSAGDLPRENLKFTYNDVGMPTELAGTDTYVTDTVYSKVGDLLQREFTASAIGADSTWLTRDYDEATGRMRQTTLVPEVGTGSLVDQTYEYDDVGNVLSITDNPSAQGLLSDTQCFAYDHLRRMTEAWTPDSTADTACDAAPSVQDLGGAAPYWHSYTYDKIGNRTTETRHSPSGTVTSRQYTHPDAGQPQPHTVTSVTESGPGGTRLEQYDYDDSGNMISRVTPSTEQTLEWNAEGKLTKVTDTQSGAETTFTYDADGSRLLRETSQATTLFLPGMEVTYDKAAAETKATRYYSHAGETVAVRENDGTLSWLFSDHHGTGQLAINAATGDTERRRFTPFGQERQNSGSWPGSKGFVGGTIDASIGLTQLGARSYDADLGRFISVDPVLDLSDPQQMHGYVYGNNNPTSFSDPSGLLWGSIVSTAKSAVSWGSDVASSAASWGRDTLSSAYSWGRSALSSGYSTLKSYYHKAKKTISSTYNKVKSAAKSVANSVKSAASKYASYAKKARRKARRIYKKIPYSDKVASFTAGVHNATKWLPMNAASNYVANTISKKLGLPTVEETFTQMGADPNSISYKAGEFTGDALIEAASGPIPGGTALRVARKGKFGKKLLDAFKRGCKSNSFVPETDVVMADGDTKPIEDVEVGEKVLATDPETGERESQTVLATIVGSGSKDLVEITVDTTTEREPDEATDGTGLNGNGGFPGPTAVGDLIIATEGHPFWVPELQRWVPAMDLAPGMWLQTETGSLVQITRLHSTTETTTVHNLTVADLHTYHVQVGEEGVLTHNIDEDSLCGLTLGPDIRGKKAEGVSAKRGDKVLDDEQELVN</sequence>
<feature type="region of interest" description="Disordered" evidence="2">
    <location>
        <begin position="770"/>
        <end position="789"/>
    </location>
</feature>
<comment type="caution">
    <text evidence="4">The sequence shown here is derived from an EMBL/GenBank/DDBJ whole genome shotgun (WGS) entry which is preliminary data.</text>
</comment>
<dbReference type="RefSeq" id="WP_344969179.1">
    <property type="nucleotide sequence ID" value="NZ_BAABDD010000006.1"/>
</dbReference>
<dbReference type="SUPFAM" id="SSF51294">
    <property type="entry name" value="Hedgehog/intein (Hint) domain"/>
    <property type="match status" value="2"/>
</dbReference>
<reference evidence="5" key="1">
    <citation type="journal article" date="2019" name="Int. J. Syst. Evol. Microbiol.">
        <title>The Global Catalogue of Microorganisms (GCM) 10K type strain sequencing project: providing services to taxonomists for standard genome sequencing and annotation.</title>
        <authorList>
            <consortium name="The Broad Institute Genomics Platform"/>
            <consortium name="The Broad Institute Genome Sequencing Center for Infectious Disease"/>
            <person name="Wu L."/>
            <person name="Ma J."/>
        </authorList>
    </citation>
    <scope>NUCLEOTIDE SEQUENCE [LARGE SCALE GENOMIC DNA]</scope>
    <source>
        <strain evidence="5">JCM 17137</strain>
    </source>
</reference>
<feature type="compositionally biased region" description="Basic and acidic residues" evidence="2">
    <location>
        <begin position="894"/>
        <end position="907"/>
    </location>
</feature>
<keyword evidence="1" id="KW-0677">Repeat</keyword>
<evidence type="ECO:0000259" key="3">
    <source>
        <dbReference type="SMART" id="SM00306"/>
    </source>
</evidence>
<dbReference type="Gene3D" id="2.170.16.10">
    <property type="entry name" value="Hedgehog/Intein (Hint) domain"/>
    <property type="match status" value="1"/>
</dbReference>
<feature type="region of interest" description="Disordered" evidence="2">
    <location>
        <begin position="894"/>
        <end position="914"/>
    </location>
</feature>
<dbReference type="EMBL" id="BAABDD010000006">
    <property type="protein sequence ID" value="GAA3737249.1"/>
    <property type="molecule type" value="Genomic_DNA"/>
</dbReference>
<dbReference type="PANTHER" id="PTHR32305">
    <property type="match status" value="1"/>
</dbReference>
<dbReference type="SMART" id="SM00306">
    <property type="entry name" value="HintN"/>
    <property type="match status" value="1"/>
</dbReference>
<dbReference type="NCBIfam" id="TIGR01643">
    <property type="entry name" value="YD_repeat_2x"/>
    <property type="match status" value="2"/>
</dbReference>
<dbReference type="CDD" id="cd00081">
    <property type="entry name" value="Hint"/>
    <property type="match status" value="1"/>
</dbReference>
<evidence type="ECO:0000313" key="4">
    <source>
        <dbReference type="EMBL" id="GAA3737249.1"/>
    </source>
</evidence>
<dbReference type="InterPro" id="IPR036844">
    <property type="entry name" value="Hint_dom_sf"/>
</dbReference>
<dbReference type="NCBIfam" id="TIGR03696">
    <property type="entry name" value="Rhs_assc_core"/>
    <property type="match status" value="1"/>
</dbReference>
<evidence type="ECO:0000256" key="2">
    <source>
        <dbReference type="SAM" id="MobiDB-lite"/>
    </source>
</evidence>
<dbReference type="Gene3D" id="2.180.10.10">
    <property type="entry name" value="RHS repeat-associated core"/>
    <property type="match status" value="1"/>
</dbReference>
<keyword evidence="5" id="KW-1185">Reference proteome</keyword>